<comment type="caution">
    <text evidence="2">The sequence shown here is derived from an EMBL/GenBank/DDBJ whole genome shotgun (WGS) entry which is preliminary data.</text>
</comment>
<organism evidence="2 3">
    <name type="scientific">Geomonas propionica</name>
    <dbReference type="NCBI Taxonomy" id="2798582"/>
    <lineage>
        <taxon>Bacteria</taxon>
        <taxon>Pseudomonadati</taxon>
        <taxon>Thermodesulfobacteriota</taxon>
        <taxon>Desulfuromonadia</taxon>
        <taxon>Geobacterales</taxon>
        <taxon>Geobacteraceae</taxon>
        <taxon>Geomonas</taxon>
    </lineage>
</organism>
<evidence type="ECO:0000313" key="3">
    <source>
        <dbReference type="Proteomes" id="UP000641025"/>
    </source>
</evidence>
<evidence type="ECO:0008006" key="4">
    <source>
        <dbReference type="Google" id="ProtNLM"/>
    </source>
</evidence>
<keyword evidence="1" id="KW-0472">Membrane</keyword>
<gene>
    <name evidence="2" type="ORF">JFN90_00160</name>
</gene>
<evidence type="ECO:0000313" key="2">
    <source>
        <dbReference type="EMBL" id="MBJ6798541.1"/>
    </source>
</evidence>
<keyword evidence="1" id="KW-0812">Transmembrane</keyword>
<dbReference type="EMBL" id="JAEMHK010000001">
    <property type="protein sequence ID" value="MBJ6798541.1"/>
    <property type="molecule type" value="Genomic_DNA"/>
</dbReference>
<name>A0ABS0YKP8_9BACT</name>
<keyword evidence="1" id="KW-1133">Transmembrane helix</keyword>
<reference evidence="2 3" key="1">
    <citation type="submission" date="2020-12" db="EMBL/GenBank/DDBJ databases">
        <title>Geomonas sp. Red259, isolated from paddy soil.</title>
        <authorList>
            <person name="Xu Z."/>
            <person name="Zhang Z."/>
            <person name="Masuda Y."/>
            <person name="Itoh H."/>
            <person name="Senoo K."/>
        </authorList>
    </citation>
    <scope>NUCLEOTIDE SEQUENCE [LARGE SCALE GENOMIC DNA]</scope>
    <source>
        <strain evidence="2 3">Red259</strain>
    </source>
</reference>
<feature type="transmembrane region" description="Helical" evidence="1">
    <location>
        <begin position="12"/>
        <end position="33"/>
    </location>
</feature>
<protein>
    <recommendedName>
        <fullName evidence="4">6-phosphogluconate dehydrogenase</fullName>
    </recommendedName>
</protein>
<proteinExistence type="predicted"/>
<dbReference type="RefSeq" id="WP_199393082.1">
    <property type="nucleotide sequence ID" value="NZ_JAEMHK010000001.1"/>
</dbReference>
<keyword evidence="3" id="KW-1185">Reference proteome</keyword>
<accession>A0ABS0YKP8</accession>
<evidence type="ECO:0000256" key="1">
    <source>
        <dbReference type="SAM" id="Phobius"/>
    </source>
</evidence>
<sequence>MNASEIKSKAIKALVAVLVAIAVLAAGYMYAVLNWSFSKGDRVGYVQKFSEKGWVSKTWEGELQMLPVPGTIPERFPFSVRDKAVVTKINAALGKKVSLSYEQHKGIPTTLFGESEYFIVDVKALE</sequence>
<dbReference type="Proteomes" id="UP000641025">
    <property type="component" value="Unassembled WGS sequence"/>
</dbReference>